<dbReference type="InterPro" id="IPR017871">
    <property type="entry name" value="ABC_transporter-like_CS"/>
</dbReference>
<dbReference type="SMART" id="SM00382">
    <property type="entry name" value="AAA"/>
    <property type="match status" value="1"/>
</dbReference>
<evidence type="ECO:0000259" key="8">
    <source>
        <dbReference type="PROSITE" id="PS50893"/>
    </source>
</evidence>
<dbReference type="Pfam" id="PF00005">
    <property type="entry name" value="ABC_tran"/>
    <property type="match status" value="1"/>
</dbReference>
<protein>
    <submittedName>
        <fullName evidence="9">ABC transporter ATP-binding protein/permease</fullName>
    </submittedName>
</protein>
<dbReference type="GO" id="GO:0016887">
    <property type="term" value="F:ATP hydrolysis activity"/>
    <property type="evidence" value="ECO:0007669"/>
    <property type="project" value="InterPro"/>
</dbReference>
<feature type="transmembrane region" description="Helical" evidence="7">
    <location>
        <begin position="21"/>
        <end position="48"/>
    </location>
</feature>
<evidence type="ECO:0000256" key="4">
    <source>
        <dbReference type="ARBA" id="ARBA00022840"/>
    </source>
</evidence>
<dbReference type="CDD" id="cd03228">
    <property type="entry name" value="ABCC_MRP_Like"/>
    <property type="match status" value="1"/>
</dbReference>
<keyword evidence="2 7" id="KW-0812">Transmembrane</keyword>
<dbReference type="GO" id="GO:0034040">
    <property type="term" value="F:ATPase-coupled lipid transmembrane transporter activity"/>
    <property type="evidence" value="ECO:0007669"/>
    <property type="project" value="TreeGrafter"/>
</dbReference>
<name>A0A9D2NC52_9FIRM</name>
<dbReference type="InterPro" id="IPR039421">
    <property type="entry name" value="Type_1_exporter"/>
</dbReference>
<dbReference type="InterPro" id="IPR003439">
    <property type="entry name" value="ABC_transporter-like_ATP-bd"/>
</dbReference>
<accession>A0A9D2NC52</accession>
<dbReference type="InterPro" id="IPR036640">
    <property type="entry name" value="ABC1_TM_sf"/>
</dbReference>
<reference evidence="9" key="2">
    <citation type="submission" date="2021-04" db="EMBL/GenBank/DDBJ databases">
        <authorList>
            <person name="Gilroy R."/>
        </authorList>
    </citation>
    <scope>NUCLEOTIDE SEQUENCE</scope>
    <source>
        <strain evidence="9">USAMLcec2-132</strain>
    </source>
</reference>
<keyword evidence="4 9" id="KW-0067">ATP-binding</keyword>
<dbReference type="PANTHER" id="PTHR24221:SF654">
    <property type="entry name" value="ATP-BINDING CASSETTE SUB-FAMILY B MEMBER 6"/>
    <property type="match status" value="1"/>
</dbReference>
<dbReference type="SUPFAM" id="SSF90123">
    <property type="entry name" value="ABC transporter transmembrane region"/>
    <property type="match status" value="1"/>
</dbReference>
<dbReference type="EMBL" id="DWWS01000008">
    <property type="protein sequence ID" value="HJC22338.1"/>
    <property type="molecule type" value="Genomic_DNA"/>
</dbReference>
<reference evidence="9" key="1">
    <citation type="journal article" date="2021" name="PeerJ">
        <title>Extensive microbial diversity within the chicken gut microbiome revealed by metagenomics and culture.</title>
        <authorList>
            <person name="Gilroy R."/>
            <person name="Ravi A."/>
            <person name="Getino M."/>
            <person name="Pursley I."/>
            <person name="Horton D.L."/>
            <person name="Alikhan N.F."/>
            <person name="Baker D."/>
            <person name="Gharbi K."/>
            <person name="Hall N."/>
            <person name="Watson M."/>
            <person name="Adriaenssens E.M."/>
            <person name="Foster-Nyarko E."/>
            <person name="Jarju S."/>
            <person name="Secka A."/>
            <person name="Antonio M."/>
            <person name="Oren A."/>
            <person name="Chaudhuri R.R."/>
            <person name="La Ragione R."/>
            <person name="Hildebrand F."/>
            <person name="Pallen M.J."/>
        </authorList>
    </citation>
    <scope>NUCLEOTIDE SEQUENCE</scope>
    <source>
        <strain evidence="9">USAMLcec2-132</strain>
    </source>
</reference>
<evidence type="ECO:0000256" key="7">
    <source>
        <dbReference type="SAM" id="Phobius"/>
    </source>
</evidence>
<evidence type="ECO:0000256" key="2">
    <source>
        <dbReference type="ARBA" id="ARBA00022692"/>
    </source>
</evidence>
<dbReference type="PROSITE" id="PS00211">
    <property type="entry name" value="ABC_TRANSPORTER_1"/>
    <property type="match status" value="1"/>
</dbReference>
<comment type="subcellular location">
    <subcellularLocation>
        <location evidence="1">Cell membrane</location>
        <topology evidence="1">Multi-pass membrane protein</topology>
    </subcellularLocation>
</comment>
<feature type="transmembrane region" description="Helical" evidence="7">
    <location>
        <begin position="171"/>
        <end position="188"/>
    </location>
</feature>
<evidence type="ECO:0000256" key="3">
    <source>
        <dbReference type="ARBA" id="ARBA00022741"/>
    </source>
</evidence>
<feature type="transmembrane region" description="Helical" evidence="7">
    <location>
        <begin position="68"/>
        <end position="91"/>
    </location>
</feature>
<keyword evidence="3" id="KW-0547">Nucleotide-binding</keyword>
<evidence type="ECO:0000313" key="10">
    <source>
        <dbReference type="Proteomes" id="UP000823891"/>
    </source>
</evidence>
<evidence type="ECO:0000256" key="6">
    <source>
        <dbReference type="ARBA" id="ARBA00023136"/>
    </source>
</evidence>
<evidence type="ECO:0000313" key="9">
    <source>
        <dbReference type="EMBL" id="HJC22338.1"/>
    </source>
</evidence>
<evidence type="ECO:0000256" key="1">
    <source>
        <dbReference type="ARBA" id="ARBA00004651"/>
    </source>
</evidence>
<dbReference type="Proteomes" id="UP000823891">
    <property type="component" value="Unassembled WGS sequence"/>
</dbReference>
<sequence>MITKKFKFISMIKDAIKYSWLAGPAIFISLVLSSIFKCLSQLLEIYFLQGLFLVVSNFFIKENTTKDVYIAIIELGFVLVITQGIELWEYLSQGYFWRRGNGYIQYLFHQKLSHKKALDFENNDFLNTIKKSTLGSEDAPDAIRSLIQLLCYYIPFFLLVGWYLYEIVPQMIFALAIISLSVLFAEWLKSQRTYDLEEEVSDLKRKVDYYEKCVTDKEYYKETRFLGVINYFVKKYDSSLAQLLSKFDLKENKNLKSNIFFNIVNICGYIFIFCFLMVCMKNEVIGVIEFATIYFAIDKVKSAIEDMIKSIGATLQNVVRMSFLFDFLSIQENMNLKGNCLPKNGEIKLSKVGFSYPGNSTNVLEDISITIKPGETVAIVGDNGAGKSTLVKIIIGLYQPTVGTVYYNEENTAEYEPHRLYEDISGVFQNFNKYNLSLEENVKISDVSNPEECKEIYDKIGIDLNSLEDKEHTLMGKEFGGTDLSGGEWQRIAIARGLYRRSSVIILDEPTAAIDPLEESHIFEMFQRISEGKTGILVTHRMGAIKMADRILMMDHGKIIEEGTHDELINYSGKYCELYKLQAKWYQ</sequence>
<dbReference type="PROSITE" id="PS50893">
    <property type="entry name" value="ABC_TRANSPORTER_2"/>
    <property type="match status" value="1"/>
</dbReference>
<keyword evidence="6 7" id="KW-0472">Membrane</keyword>
<evidence type="ECO:0000256" key="5">
    <source>
        <dbReference type="ARBA" id="ARBA00022989"/>
    </source>
</evidence>
<organism evidence="9 10">
    <name type="scientific">Candidatus Eisenbergiella merdavium</name>
    <dbReference type="NCBI Taxonomy" id="2838551"/>
    <lineage>
        <taxon>Bacteria</taxon>
        <taxon>Bacillati</taxon>
        <taxon>Bacillota</taxon>
        <taxon>Clostridia</taxon>
        <taxon>Lachnospirales</taxon>
        <taxon>Lachnospiraceae</taxon>
        <taxon>Eisenbergiella</taxon>
    </lineage>
</organism>
<dbReference type="PANTHER" id="PTHR24221">
    <property type="entry name" value="ATP-BINDING CASSETTE SUB-FAMILY B"/>
    <property type="match status" value="1"/>
</dbReference>
<dbReference type="Gene3D" id="1.20.1560.10">
    <property type="entry name" value="ABC transporter type 1, transmembrane domain"/>
    <property type="match status" value="1"/>
</dbReference>
<comment type="caution">
    <text evidence="9">The sequence shown here is derived from an EMBL/GenBank/DDBJ whole genome shotgun (WGS) entry which is preliminary data.</text>
</comment>
<dbReference type="Gene3D" id="3.40.50.300">
    <property type="entry name" value="P-loop containing nucleotide triphosphate hydrolases"/>
    <property type="match status" value="1"/>
</dbReference>
<feature type="domain" description="ABC transporter" evidence="8">
    <location>
        <begin position="347"/>
        <end position="581"/>
    </location>
</feature>
<dbReference type="GO" id="GO:0005886">
    <property type="term" value="C:plasma membrane"/>
    <property type="evidence" value="ECO:0007669"/>
    <property type="project" value="UniProtKB-SubCell"/>
</dbReference>
<gene>
    <name evidence="9" type="ORF">H9761_01370</name>
</gene>
<dbReference type="AlphaFoldDB" id="A0A9D2NC52"/>
<dbReference type="InterPro" id="IPR027417">
    <property type="entry name" value="P-loop_NTPase"/>
</dbReference>
<dbReference type="SUPFAM" id="SSF52540">
    <property type="entry name" value="P-loop containing nucleoside triphosphate hydrolases"/>
    <property type="match status" value="1"/>
</dbReference>
<proteinExistence type="predicted"/>
<dbReference type="GO" id="GO:0005524">
    <property type="term" value="F:ATP binding"/>
    <property type="evidence" value="ECO:0007669"/>
    <property type="project" value="UniProtKB-KW"/>
</dbReference>
<feature type="transmembrane region" description="Helical" evidence="7">
    <location>
        <begin position="259"/>
        <end position="278"/>
    </location>
</feature>
<dbReference type="InterPro" id="IPR003593">
    <property type="entry name" value="AAA+_ATPase"/>
</dbReference>
<keyword evidence="5 7" id="KW-1133">Transmembrane helix</keyword>